<dbReference type="STRING" id="856736.SAMN04488058_1156"/>
<evidence type="ECO:0000256" key="1">
    <source>
        <dbReference type="SAM" id="MobiDB-lite"/>
    </source>
</evidence>
<dbReference type="Proteomes" id="UP000199223">
    <property type="component" value="Unassembled WGS sequence"/>
</dbReference>
<name>A0A1H7B1P3_9DEIO</name>
<feature type="region of interest" description="Disordered" evidence="1">
    <location>
        <begin position="1"/>
        <end position="32"/>
    </location>
</feature>
<evidence type="ECO:0000313" key="3">
    <source>
        <dbReference type="Proteomes" id="UP000199223"/>
    </source>
</evidence>
<gene>
    <name evidence="2" type="ORF">SAMN04488058_1156</name>
</gene>
<keyword evidence="3" id="KW-1185">Reference proteome</keyword>
<reference evidence="3" key="1">
    <citation type="submission" date="2016-10" db="EMBL/GenBank/DDBJ databases">
        <authorList>
            <person name="Varghese N."/>
            <person name="Submissions S."/>
        </authorList>
    </citation>
    <scope>NUCLEOTIDE SEQUENCE [LARGE SCALE GENOMIC DNA]</scope>
    <source>
        <strain evidence="3">CGMCC 1.10218</strain>
    </source>
</reference>
<protein>
    <submittedName>
        <fullName evidence="2">Uncharacterized protein</fullName>
    </submittedName>
</protein>
<organism evidence="2 3">
    <name type="scientific">Deinococcus reticulitermitis</name>
    <dbReference type="NCBI Taxonomy" id="856736"/>
    <lineage>
        <taxon>Bacteria</taxon>
        <taxon>Thermotogati</taxon>
        <taxon>Deinococcota</taxon>
        <taxon>Deinococci</taxon>
        <taxon>Deinococcales</taxon>
        <taxon>Deinococcaceae</taxon>
        <taxon>Deinococcus</taxon>
    </lineage>
</organism>
<accession>A0A1H7B1P3</accession>
<dbReference type="EMBL" id="FNZA01000015">
    <property type="protein sequence ID" value="SEJ70137.1"/>
    <property type="molecule type" value="Genomic_DNA"/>
</dbReference>
<dbReference type="AlphaFoldDB" id="A0A1H7B1P3"/>
<proteinExistence type="predicted"/>
<sequence>MLGVGREGLAEGGPGMRADRSRRAAPPVTPAAPLPSPAGYVLALALARSLPVPAALPVLALLRSAEPCPRQVREARAALEGAGLLLPSGNLTAEGREAAREALGTVLP</sequence>
<evidence type="ECO:0000313" key="2">
    <source>
        <dbReference type="EMBL" id="SEJ70137.1"/>
    </source>
</evidence>